<comment type="caution">
    <text evidence="2">The sequence shown here is derived from an EMBL/GenBank/DDBJ whole genome shotgun (WGS) entry which is preliminary data.</text>
</comment>
<dbReference type="EMBL" id="LFJN01000007">
    <property type="protein sequence ID" value="KPI42271.1"/>
    <property type="molecule type" value="Genomic_DNA"/>
</dbReference>
<keyword evidence="1" id="KW-0812">Transmembrane</keyword>
<feature type="transmembrane region" description="Helical" evidence="1">
    <location>
        <begin position="61"/>
        <end position="85"/>
    </location>
</feature>
<organism evidence="2 3">
    <name type="scientific">Cyphellophora attinorum</name>
    <dbReference type="NCBI Taxonomy" id="1664694"/>
    <lineage>
        <taxon>Eukaryota</taxon>
        <taxon>Fungi</taxon>
        <taxon>Dikarya</taxon>
        <taxon>Ascomycota</taxon>
        <taxon>Pezizomycotina</taxon>
        <taxon>Eurotiomycetes</taxon>
        <taxon>Chaetothyriomycetidae</taxon>
        <taxon>Chaetothyriales</taxon>
        <taxon>Cyphellophoraceae</taxon>
        <taxon>Cyphellophora</taxon>
    </lineage>
</organism>
<keyword evidence="3" id="KW-1185">Reference proteome</keyword>
<dbReference type="Proteomes" id="UP000038010">
    <property type="component" value="Unassembled WGS sequence"/>
</dbReference>
<evidence type="ECO:0000256" key="1">
    <source>
        <dbReference type="SAM" id="Phobius"/>
    </source>
</evidence>
<keyword evidence="1" id="KW-1133">Transmembrane helix</keyword>
<proteinExistence type="predicted"/>
<reference evidence="2 3" key="1">
    <citation type="submission" date="2015-06" db="EMBL/GenBank/DDBJ databases">
        <title>Draft genome of the ant-associated black yeast Phialophora attae CBS 131958.</title>
        <authorList>
            <person name="Moreno L.F."/>
            <person name="Stielow B.J."/>
            <person name="de Hoog S."/>
            <person name="Vicente V.A."/>
            <person name="Weiss V.A."/>
            <person name="de Vries M."/>
            <person name="Cruz L.M."/>
            <person name="Souza E.M."/>
        </authorList>
    </citation>
    <scope>NUCLEOTIDE SEQUENCE [LARGE SCALE GENOMIC DNA]</scope>
    <source>
        <strain evidence="2 3">CBS 131958</strain>
    </source>
</reference>
<name>A0A0N0NP28_9EURO</name>
<dbReference type="RefSeq" id="XP_018002234.1">
    <property type="nucleotide sequence ID" value="XM_018150262.1"/>
</dbReference>
<evidence type="ECO:0000313" key="2">
    <source>
        <dbReference type="EMBL" id="KPI42271.1"/>
    </source>
</evidence>
<dbReference type="GeneID" id="28742142"/>
<sequence length="189" mass="20784">MPFTNDATLHDIQLNDIQARDMSHAERMKELIARPAPPAPFPEDLPDRAPQPKSWWRKRKLLLVIFFVMGLIALGGIGVLAYLYYREHSNLAAAHSMHQSLESQLSDVRAHPLITTITETAKSTVTNTETVTQTEVNTITVSSKVFETVTITTGLSAGGQKTATVTKAITDTVTVFTAHWTVVATECPL</sequence>
<dbReference type="AlphaFoldDB" id="A0A0N0NP28"/>
<keyword evidence="1" id="KW-0472">Membrane</keyword>
<protein>
    <submittedName>
        <fullName evidence="2">Uncharacterized protein</fullName>
    </submittedName>
</protein>
<evidence type="ECO:0000313" key="3">
    <source>
        <dbReference type="Proteomes" id="UP000038010"/>
    </source>
</evidence>
<dbReference type="VEuPathDB" id="FungiDB:AB675_9702"/>
<accession>A0A0N0NP28</accession>
<gene>
    <name evidence="2" type="ORF">AB675_9702</name>
</gene>